<evidence type="ECO:0000313" key="1">
    <source>
        <dbReference type="EMBL" id="AWR95348.1"/>
    </source>
</evidence>
<proteinExistence type="predicted"/>
<dbReference type="EMBL" id="CP029289">
    <property type="protein sequence ID" value="AWR95348.1"/>
    <property type="molecule type" value="Genomic_DNA"/>
</dbReference>
<name>A0A2U9IH13_9CREN</name>
<protein>
    <submittedName>
        <fullName evidence="1">Uncharacterized protein</fullName>
    </submittedName>
</protein>
<keyword evidence="2" id="KW-1185">Reference proteome</keyword>
<gene>
    <name evidence="1" type="ORF">DFR85_12830</name>
</gene>
<dbReference type="Proteomes" id="UP000248044">
    <property type="component" value="Chromosome"/>
</dbReference>
<accession>A0A2U9IH13</accession>
<dbReference type="KEGG" id="abri:DFR85_12830"/>
<organism evidence="1 2">
    <name type="scientific">Acidianus brierleyi</name>
    <dbReference type="NCBI Taxonomy" id="41673"/>
    <lineage>
        <taxon>Archaea</taxon>
        <taxon>Thermoproteota</taxon>
        <taxon>Thermoprotei</taxon>
        <taxon>Sulfolobales</taxon>
        <taxon>Sulfolobaceae</taxon>
        <taxon>Acidianus</taxon>
    </lineage>
</organism>
<dbReference type="AlphaFoldDB" id="A0A2U9IH13"/>
<evidence type="ECO:0000313" key="2">
    <source>
        <dbReference type="Proteomes" id="UP000248044"/>
    </source>
</evidence>
<reference evidence="1 2" key="1">
    <citation type="submission" date="2018-05" db="EMBL/GenBank/DDBJ databases">
        <title>Complete Genome Sequences of Extremely Thermoacidophilic, Metal-Mobilizing Type-Strain Members of the Archaeal Family Sulfolobaceae: Acidianus brierleyi DSM-1651T, Acidianus sulfidivorans DSM-18786T, Metallosphaera hakonensis DSM-7519T, and Metallosphaera prunae DSM-10039T.</title>
        <authorList>
            <person name="Counts J.A."/>
            <person name="Kelly R.M."/>
        </authorList>
    </citation>
    <scope>NUCLEOTIDE SEQUENCE [LARGE SCALE GENOMIC DNA]</scope>
    <source>
        <strain evidence="1 2">DSM 1651</strain>
    </source>
</reference>
<sequence>MYIMELGVLGSNKLVTTTNAIFTEIFTGIFPDKISILSQDSSNVDFTPLKKALKILGINAEIQNKIVGEEFEKWIEFMEKYSPDILDITPGRKIMALSSIYSKSKEIRYVYLKEEEKGYRIFGWVPFSELKVYNIITKAQLNLKPLKTVNGGRAELDIEGLTSLYNILSLNGKVDIESESDEEIEKLCKMRSGILEFDEENVIRDKIAQGDKITFDTNAFIYLGYRLKKYGSNVIPLRKVYDELEYNSTGSRPDDKTKMFLLGLSSYRFLHNPPPSNVNKGGDEGILSEVKEKMKENGNIWFVTQDRLESEKAKTRGINTILLKNLRPNPDKIKMGSYIHCLSVFSKVRLSIKDEEVITISDGSPSEGHSMVKSVEGFNYAEVIKNIQDFVRSKP</sequence>